<dbReference type="Proteomes" id="UP001595711">
    <property type="component" value="Unassembled WGS sequence"/>
</dbReference>
<name>A0ABV7VMC1_9PROT</name>
<keyword evidence="3" id="KW-1185">Reference proteome</keyword>
<evidence type="ECO:0000313" key="3">
    <source>
        <dbReference type="Proteomes" id="UP001595711"/>
    </source>
</evidence>
<protein>
    <submittedName>
        <fullName evidence="2">Uncharacterized protein</fullName>
    </submittedName>
</protein>
<dbReference type="RefSeq" id="WP_379729858.1">
    <property type="nucleotide sequence ID" value="NZ_JBHRYJ010000008.1"/>
</dbReference>
<organism evidence="2 3">
    <name type="scientific">Ferrovibrio xuzhouensis</name>
    <dbReference type="NCBI Taxonomy" id="1576914"/>
    <lineage>
        <taxon>Bacteria</taxon>
        <taxon>Pseudomonadati</taxon>
        <taxon>Pseudomonadota</taxon>
        <taxon>Alphaproteobacteria</taxon>
        <taxon>Rhodospirillales</taxon>
        <taxon>Rhodospirillaceae</taxon>
        <taxon>Ferrovibrio</taxon>
    </lineage>
</organism>
<gene>
    <name evidence="2" type="ORF">ACFOOQ_22045</name>
</gene>
<accession>A0ABV7VMC1</accession>
<feature type="compositionally biased region" description="Low complexity" evidence="1">
    <location>
        <begin position="17"/>
        <end position="35"/>
    </location>
</feature>
<reference evidence="3" key="1">
    <citation type="journal article" date="2019" name="Int. J. Syst. Evol. Microbiol.">
        <title>The Global Catalogue of Microorganisms (GCM) 10K type strain sequencing project: providing services to taxonomists for standard genome sequencing and annotation.</title>
        <authorList>
            <consortium name="The Broad Institute Genomics Platform"/>
            <consortium name="The Broad Institute Genome Sequencing Center for Infectious Disease"/>
            <person name="Wu L."/>
            <person name="Ma J."/>
        </authorList>
    </citation>
    <scope>NUCLEOTIDE SEQUENCE [LARGE SCALE GENOMIC DNA]</scope>
    <source>
        <strain evidence="3">KCTC 42182</strain>
    </source>
</reference>
<dbReference type="EMBL" id="JBHRYJ010000008">
    <property type="protein sequence ID" value="MFC3678242.1"/>
    <property type="molecule type" value="Genomic_DNA"/>
</dbReference>
<evidence type="ECO:0000313" key="2">
    <source>
        <dbReference type="EMBL" id="MFC3678242.1"/>
    </source>
</evidence>
<evidence type="ECO:0000256" key="1">
    <source>
        <dbReference type="SAM" id="MobiDB-lite"/>
    </source>
</evidence>
<proteinExistence type="predicted"/>
<sequence>MSDPTRAPELNLKPRRAASAQSAAQAYGTTQAQAAPGRPVVDHPTTCFIILK</sequence>
<feature type="region of interest" description="Disordered" evidence="1">
    <location>
        <begin position="1"/>
        <end position="40"/>
    </location>
</feature>
<comment type="caution">
    <text evidence="2">The sequence shown here is derived from an EMBL/GenBank/DDBJ whole genome shotgun (WGS) entry which is preliminary data.</text>
</comment>